<organism evidence="3 4">
    <name type="scientific">Acacia crassicarpa</name>
    <name type="common">northern wattle</name>
    <dbReference type="NCBI Taxonomy" id="499986"/>
    <lineage>
        <taxon>Eukaryota</taxon>
        <taxon>Viridiplantae</taxon>
        <taxon>Streptophyta</taxon>
        <taxon>Embryophyta</taxon>
        <taxon>Tracheophyta</taxon>
        <taxon>Spermatophyta</taxon>
        <taxon>Magnoliopsida</taxon>
        <taxon>eudicotyledons</taxon>
        <taxon>Gunneridae</taxon>
        <taxon>Pentapetalae</taxon>
        <taxon>rosids</taxon>
        <taxon>fabids</taxon>
        <taxon>Fabales</taxon>
        <taxon>Fabaceae</taxon>
        <taxon>Caesalpinioideae</taxon>
        <taxon>mimosoid clade</taxon>
        <taxon>Acacieae</taxon>
        <taxon>Acacia</taxon>
    </lineage>
</organism>
<feature type="transmembrane region" description="Helical" evidence="2">
    <location>
        <begin position="161"/>
        <end position="182"/>
    </location>
</feature>
<dbReference type="AlphaFoldDB" id="A0AAE1MCF5"/>
<dbReference type="InterPro" id="IPR033579">
    <property type="entry name" value="TMEM128"/>
</dbReference>
<feature type="compositionally biased region" description="Gly residues" evidence="1">
    <location>
        <begin position="1"/>
        <end position="12"/>
    </location>
</feature>
<proteinExistence type="predicted"/>
<keyword evidence="2" id="KW-0472">Membrane</keyword>
<evidence type="ECO:0000313" key="4">
    <source>
        <dbReference type="Proteomes" id="UP001293593"/>
    </source>
</evidence>
<feature type="region of interest" description="Disordered" evidence="1">
    <location>
        <begin position="1"/>
        <end position="41"/>
    </location>
</feature>
<feature type="compositionally biased region" description="Polar residues" evidence="1">
    <location>
        <begin position="16"/>
        <end position="25"/>
    </location>
</feature>
<comment type="caution">
    <text evidence="3">The sequence shown here is derived from an EMBL/GenBank/DDBJ whole genome shotgun (WGS) entry which is preliminary data.</text>
</comment>
<evidence type="ECO:0000256" key="1">
    <source>
        <dbReference type="SAM" id="MobiDB-lite"/>
    </source>
</evidence>
<dbReference type="Proteomes" id="UP001293593">
    <property type="component" value="Unassembled WGS sequence"/>
</dbReference>
<reference evidence="3" key="1">
    <citation type="submission" date="2023-10" db="EMBL/GenBank/DDBJ databases">
        <title>Chromosome-level genome of the transformable northern wattle, Acacia crassicarpa.</title>
        <authorList>
            <person name="Massaro I."/>
            <person name="Sinha N.R."/>
            <person name="Poethig S."/>
            <person name="Leichty A.R."/>
        </authorList>
    </citation>
    <scope>NUCLEOTIDE SEQUENCE</scope>
    <source>
        <strain evidence="3">Acra3RX</strain>
        <tissue evidence="3">Leaf</tissue>
    </source>
</reference>
<feature type="transmembrane region" description="Helical" evidence="2">
    <location>
        <begin position="88"/>
        <end position="111"/>
    </location>
</feature>
<evidence type="ECO:0008006" key="5">
    <source>
        <dbReference type="Google" id="ProtNLM"/>
    </source>
</evidence>
<gene>
    <name evidence="3" type="ORF">QN277_006973</name>
</gene>
<evidence type="ECO:0000313" key="3">
    <source>
        <dbReference type="EMBL" id="KAK4257378.1"/>
    </source>
</evidence>
<evidence type="ECO:0000256" key="2">
    <source>
        <dbReference type="SAM" id="Phobius"/>
    </source>
</evidence>
<dbReference type="PANTHER" id="PTHR31134:SF1">
    <property type="entry name" value="TRANSMEMBRANE PROTEIN 128"/>
    <property type="match status" value="1"/>
</dbReference>
<dbReference type="PANTHER" id="PTHR31134">
    <property type="entry name" value="TRANSMEMBRANE PROTEIN 128"/>
    <property type="match status" value="1"/>
</dbReference>
<keyword evidence="4" id="KW-1185">Reference proteome</keyword>
<feature type="transmembrane region" description="Helical" evidence="2">
    <location>
        <begin position="47"/>
        <end position="68"/>
    </location>
</feature>
<feature type="transmembrane region" description="Helical" evidence="2">
    <location>
        <begin position="132"/>
        <end position="155"/>
    </location>
</feature>
<dbReference type="EMBL" id="JAWXYG010000012">
    <property type="protein sequence ID" value="KAK4257378.1"/>
    <property type="molecule type" value="Genomic_DNA"/>
</dbReference>
<name>A0AAE1MCF5_9FABA</name>
<keyword evidence="2" id="KW-1133">Transmembrane helix</keyword>
<dbReference type="Pfam" id="PF20479">
    <property type="entry name" value="TMEM128"/>
    <property type="match status" value="1"/>
</dbReference>
<sequence length="193" mass="22242">MSGGSPVGGGGFMRQRYSQGYSSSGDEFEDDVSSRPRSSPPIPRARTWIDILENFLWLASAVFIIYFGDQRSNLISLLLHDDRIRRRPLYVGMIGFGINALIFIYISISAWSVRRLDEKWRLKKWEVTSATFLPFVTVIGLISFCSFSFALWPIWRFLTFPLLFTLFMASMVIIPYLVLGMFRPQSDEQLRTD</sequence>
<accession>A0AAE1MCF5</accession>
<keyword evidence="2" id="KW-0812">Transmembrane</keyword>
<protein>
    <recommendedName>
        <fullName evidence="5">Transmembrane protein</fullName>
    </recommendedName>
</protein>